<evidence type="ECO:0000259" key="7">
    <source>
        <dbReference type="Pfam" id="PF10590"/>
    </source>
</evidence>
<comment type="function">
    <text evidence="5">Catalyzes the oxidation of either pyridoxine 5'-phosphate (PNP) or pyridoxamine 5'-phosphate (PMP) into pyridoxal 5'-phosphate (PLP).</text>
</comment>
<keyword evidence="9" id="KW-1185">Reference proteome</keyword>
<keyword evidence="2 5" id="KW-0285">Flavoprotein</keyword>
<sequence>MGEHSRSLDAADVVDDPLEQFRRWYTEAESAGVAEPEAMALSTATADGAPDVRFVLLKAVDDRGWVFYTNEHSAKGTQLAANPRAALAWRWAALDRQVRVAGTVERVAAELADAYFASRARGSQIGAWASEQSSVLPGRSTLEARVADAEARFAGEAVPRPSWWGGFRVVPDRVEFWQGRPSRLHDRVRYRRDGAGWSLERLSP</sequence>
<keyword evidence="4 5" id="KW-0560">Oxidoreductase</keyword>
<dbReference type="NCBIfam" id="TIGR00558">
    <property type="entry name" value="pdxH"/>
    <property type="match status" value="1"/>
</dbReference>
<dbReference type="NCBIfam" id="NF004231">
    <property type="entry name" value="PRK05679.1"/>
    <property type="match status" value="1"/>
</dbReference>
<dbReference type="HAMAP" id="MF_01629">
    <property type="entry name" value="PdxH"/>
    <property type="match status" value="1"/>
</dbReference>
<comment type="catalytic activity">
    <reaction evidence="5">
        <text>pyridoxamine 5'-phosphate + O2 + H2O = pyridoxal 5'-phosphate + H2O2 + NH4(+)</text>
        <dbReference type="Rhea" id="RHEA:15817"/>
        <dbReference type="ChEBI" id="CHEBI:15377"/>
        <dbReference type="ChEBI" id="CHEBI:15379"/>
        <dbReference type="ChEBI" id="CHEBI:16240"/>
        <dbReference type="ChEBI" id="CHEBI:28938"/>
        <dbReference type="ChEBI" id="CHEBI:58451"/>
        <dbReference type="ChEBI" id="CHEBI:597326"/>
        <dbReference type="EC" id="1.4.3.5"/>
    </reaction>
</comment>
<evidence type="ECO:0000256" key="1">
    <source>
        <dbReference type="ARBA" id="ARBA00007301"/>
    </source>
</evidence>
<dbReference type="Pfam" id="PF01243">
    <property type="entry name" value="PNPOx_N"/>
    <property type="match status" value="1"/>
</dbReference>
<evidence type="ECO:0000313" key="8">
    <source>
        <dbReference type="EMBL" id="MST34302.1"/>
    </source>
</evidence>
<dbReference type="InterPro" id="IPR019576">
    <property type="entry name" value="Pyridoxamine_oxidase_dimer_C"/>
</dbReference>
<dbReference type="InterPro" id="IPR019740">
    <property type="entry name" value="Pyridox_Oxase_CS"/>
</dbReference>
<gene>
    <name evidence="5 8" type="primary">pdxH</name>
    <name evidence="8" type="ORF">GHK86_16430</name>
</gene>
<comment type="subunit">
    <text evidence="5">Homodimer.</text>
</comment>
<feature type="domain" description="Pyridoxine 5'-phosphate oxidase dimerisation C-terminal" evidence="7">
    <location>
        <begin position="164"/>
        <end position="204"/>
    </location>
</feature>
<comment type="pathway">
    <text evidence="5">Cofactor metabolism; pyridoxal 5'-phosphate salvage; pyridoxal 5'-phosphate from pyridoxamine 5'-phosphate: step 1/1.</text>
</comment>
<proteinExistence type="inferred from homology"/>
<keyword evidence="3 5" id="KW-0288">FMN</keyword>
<feature type="binding site" evidence="5">
    <location>
        <position position="119"/>
    </location>
    <ligand>
        <name>substrate</name>
    </ligand>
</feature>
<dbReference type="EMBL" id="WJHE01000936">
    <property type="protein sequence ID" value="MST34302.1"/>
    <property type="molecule type" value="Genomic_DNA"/>
</dbReference>
<dbReference type="InterPro" id="IPR011576">
    <property type="entry name" value="Pyridox_Oxase_N"/>
</dbReference>
<feature type="binding site" evidence="5">
    <location>
        <position position="115"/>
    </location>
    <ligand>
        <name>substrate</name>
    </ligand>
</feature>
<feature type="binding site" evidence="5">
    <location>
        <begin position="183"/>
        <end position="185"/>
    </location>
    <ligand>
        <name>substrate</name>
    </ligand>
</feature>
<dbReference type="SUPFAM" id="SSF50475">
    <property type="entry name" value="FMN-binding split barrel"/>
    <property type="match status" value="1"/>
</dbReference>
<feature type="binding site" evidence="5">
    <location>
        <position position="123"/>
    </location>
    <ligand>
        <name>substrate</name>
    </ligand>
</feature>
<dbReference type="PANTHER" id="PTHR10851:SF0">
    <property type="entry name" value="PYRIDOXINE-5'-PHOSPHATE OXIDASE"/>
    <property type="match status" value="1"/>
</dbReference>
<evidence type="ECO:0000256" key="2">
    <source>
        <dbReference type="ARBA" id="ARBA00022630"/>
    </source>
</evidence>
<organism evidence="8 9">
    <name type="scientific">Acidiferrimicrobium australe</name>
    <dbReference type="NCBI Taxonomy" id="2664430"/>
    <lineage>
        <taxon>Bacteria</taxon>
        <taxon>Bacillati</taxon>
        <taxon>Actinomycetota</taxon>
        <taxon>Acidimicrobiia</taxon>
        <taxon>Acidimicrobiales</taxon>
        <taxon>Acidimicrobiaceae</taxon>
        <taxon>Acidiferrimicrobium</taxon>
    </lineage>
</organism>
<feature type="binding site" evidence="5">
    <location>
        <position position="187"/>
    </location>
    <ligand>
        <name>FMN</name>
        <dbReference type="ChEBI" id="CHEBI:58210"/>
    </ligand>
</feature>
<comment type="similarity">
    <text evidence="1 5">Belongs to the pyridoxamine 5'-phosphate oxidase family.</text>
</comment>
<feature type="binding site" evidence="5">
    <location>
        <position position="58"/>
    </location>
    <ligand>
        <name>substrate</name>
    </ligand>
</feature>
<dbReference type="PROSITE" id="PS01064">
    <property type="entry name" value="PYRIDOX_OXIDASE"/>
    <property type="match status" value="1"/>
</dbReference>
<evidence type="ECO:0000256" key="5">
    <source>
        <dbReference type="HAMAP-Rule" id="MF_01629"/>
    </source>
</evidence>
<feature type="binding site" evidence="5">
    <location>
        <position position="97"/>
    </location>
    <ligand>
        <name>FMN</name>
        <dbReference type="ChEBI" id="CHEBI:58210"/>
    </ligand>
</feature>
<evidence type="ECO:0000256" key="4">
    <source>
        <dbReference type="ARBA" id="ARBA00023002"/>
    </source>
</evidence>
<reference evidence="8 9" key="1">
    <citation type="submission" date="2019-11" db="EMBL/GenBank/DDBJ databases">
        <title>Acidiferrimicrobium australis gen. nov., sp. nov., an acidophilic and obligately heterotrophic, member of the Actinobacteria that catalyses dissimilatory oxido- reduction of iron isolated from metal-rich acidic water in Chile.</title>
        <authorList>
            <person name="Gonzalez D."/>
            <person name="Huber K."/>
            <person name="Hedrich S."/>
            <person name="Rojas-Villalobos C."/>
            <person name="Quatrini R."/>
            <person name="Dinamarca M.A."/>
            <person name="Schwarz A."/>
            <person name="Canales C."/>
            <person name="Nancucheo I."/>
        </authorList>
    </citation>
    <scope>NUCLEOTIDE SEQUENCE [LARGE SCALE GENOMIC DNA]</scope>
    <source>
        <strain evidence="8 9">USS-CCA1</strain>
    </source>
</reference>
<feature type="domain" description="Pyridoxamine 5'-phosphate oxidase N-terminal" evidence="6">
    <location>
        <begin position="27"/>
        <end position="150"/>
    </location>
</feature>
<feature type="binding site" evidence="5">
    <location>
        <begin position="68"/>
        <end position="69"/>
    </location>
    <ligand>
        <name>FMN</name>
        <dbReference type="ChEBI" id="CHEBI:58210"/>
    </ligand>
</feature>
<dbReference type="Gene3D" id="2.30.110.10">
    <property type="entry name" value="Electron Transport, Fmn-binding Protein, Chain A"/>
    <property type="match status" value="1"/>
</dbReference>
<comment type="catalytic activity">
    <reaction evidence="5">
        <text>pyridoxine 5'-phosphate + O2 = pyridoxal 5'-phosphate + H2O2</text>
        <dbReference type="Rhea" id="RHEA:15149"/>
        <dbReference type="ChEBI" id="CHEBI:15379"/>
        <dbReference type="ChEBI" id="CHEBI:16240"/>
        <dbReference type="ChEBI" id="CHEBI:58589"/>
        <dbReference type="ChEBI" id="CHEBI:597326"/>
        <dbReference type="EC" id="1.4.3.5"/>
    </reaction>
</comment>
<dbReference type="GO" id="GO:0004733">
    <property type="term" value="F:pyridoxamine phosphate oxidase activity"/>
    <property type="evidence" value="ECO:0007669"/>
    <property type="project" value="UniProtKB-EC"/>
</dbReference>
<feature type="binding site" evidence="5">
    <location>
        <begin position="132"/>
        <end position="133"/>
    </location>
    <ligand>
        <name>FMN</name>
        <dbReference type="ChEBI" id="CHEBI:58210"/>
    </ligand>
</feature>
<feature type="binding site" evidence="5">
    <location>
        <position position="177"/>
    </location>
    <ligand>
        <name>FMN</name>
        <dbReference type="ChEBI" id="CHEBI:58210"/>
    </ligand>
</feature>
<dbReference type="Pfam" id="PF10590">
    <property type="entry name" value="PNP_phzG_C"/>
    <property type="match status" value="1"/>
</dbReference>
<name>A0ABW9QYG6_9ACTN</name>
<evidence type="ECO:0000256" key="3">
    <source>
        <dbReference type="ARBA" id="ARBA00022643"/>
    </source>
</evidence>
<comment type="caution">
    <text evidence="5">Lacks conserved residue(s) required for the propagation of feature annotation.</text>
</comment>
<dbReference type="EC" id="1.4.3.5" evidence="5"/>
<dbReference type="PANTHER" id="PTHR10851">
    <property type="entry name" value="PYRIDOXINE-5-PHOSPHATE OXIDASE"/>
    <property type="match status" value="1"/>
</dbReference>
<evidence type="ECO:0000313" key="9">
    <source>
        <dbReference type="Proteomes" id="UP000437736"/>
    </source>
</evidence>
<comment type="cofactor">
    <cofactor evidence="5">
        <name>FMN</name>
        <dbReference type="ChEBI" id="CHEBI:58210"/>
    </cofactor>
    <text evidence="5">Binds 1 FMN per subunit.</text>
</comment>
<feature type="binding site" evidence="5">
    <location>
        <begin position="53"/>
        <end position="58"/>
    </location>
    <ligand>
        <name>FMN</name>
        <dbReference type="ChEBI" id="CHEBI:58210"/>
    </ligand>
</feature>
<dbReference type="InterPro" id="IPR000659">
    <property type="entry name" value="Pyridox_Oxase"/>
</dbReference>
<comment type="caution">
    <text evidence="8">The sequence shown here is derived from an EMBL/GenBank/DDBJ whole genome shotgun (WGS) entry which is preliminary data.</text>
</comment>
<dbReference type="Proteomes" id="UP000437736">
    <property type="component" value="Unassembled WGS sequence"/>
</dbReference>
<evidence type="ECO:0000259" key="6">
    <source>
        <dbReference type="Pfam" id="PF01243"/>
    </source>
</evidence>
<protein>
    <recommendedName>
        <fullName evidence="5">Pyridoxine/pyridoxamine 5'-phosphate oxidase</fullName>
        <ecNumber evidence="5">1.4.3.5</ecNumber>
    </recommendedName>
    <alternativeName>
        <fullName evidence="5">PNP/PMP oxidase</fullName>
        <shortName evidence="5">PNPOx</shortName>
    </alternativeName>
    <alternativeName>
        <fullName evidence="5">Pyridoxal 5'-phosphate synthase</fullName>
    </alternativeName>
</protein>
<keyword evidence="5" id="KW-0664">Pyridoxine biosynthesis</keyword>
<dbReference type="PIRSF" id="PIRSF000190">
    <property type="entry name" value="Pyd_amn-ph_oxd"/>
    <property type="match status" value="1"/>
</dbReference>
<accession>A0ABW9QYG6</accession>
<dbReference type="InterPro" id="IPR012349">
    <property type="entry name" value="Split_barrel_FMN-bd"/>
</dbReference>
<comment type="pathway">
    <text evidence="5">Cofactor metabolism; pyridoxal 5'-phosphate salvage; pyridoxal 5'-phosphate from pyridoxine 5'-phosphate: step 1/1.</text>
</comment>
<feature type="binding site" evidence="5">
    <location>
        <position position="75"/>
    </location>
    <ligand>
        <name>FMN</name>
        <dbReference type="ChEBI" id="CHEBI:58210"/>
    </ligand>
</feature>